<sequence>GAHFPNTARMHCAYCLEYKRYVPPSKQGQIKKKEIVSSPTCCLADDLRLL</sequence>
<protein>
    <submittedName>
        <fullName evidence="1">Uncharacterized protein</fullName>
    </submittedName>
</protein>
<proteinExistence type="predicted"/>
<evidence type="ECO:0000313" key="2">
    <source>
        <dbReference type="Proteomes" id="UP000595437"/>
    </source>
</evidence>
<dbReference type="AlphaFoldDB" id="A0A7T8HJ60"/>
<dbReference type="EMBL" id="CP045896">
    <property type="protein sequence ID" value="QQP50415.1"/>
    <property type="molecule type" value="Genomic_DNA"/>
</dbReference>
<organism evidence="1 2">
    <name type="scientific">Caligus rogercresseyi</name>
    <name type="common">Sea louse</name>
    <dbReference type="NCBI Taxonomy" id="217165"/>
    <lineage>
        <taxon>Eukaryota</taxon>
        <taxon>Metazoa</taxon>
        <taxon>Ecdysozoa</taxon>
        <taxon>Arthropoda</taxon>
        <taxon>Crustacea</taxon>
        <taxon>Multicrustacea</taxon>
        <taxon>Hexanauplia</taxon>
        <taxon>Copepoda</taxon>
        <taxon>Siphonostomatoida</taxon>
        <taxon>Caligidae</taxon>
        <taxon>Caligus</taxon>
    </lineage>
</organism>
<dbReference type="Proteomes" id="UP000595437">
    <property type="component" value="Chromosome 7"/>
</dbReference>
<feature type="non-terminal residue" evidence="1">
    <location>
        <position position="1"/>
    </location>
</feature>
<reference evidence="2" key="1">
    <citation type="submission" date="2021-01" db="EMBL/GenBank/DDBJ databases">
        <title>Caligus Genome Assembly.</title>
        <authorList>
            <person name="Gallardo-Escarate C."/>
        </authorList>
    </citation>
    <scope>NUCLEOTIDE SEQUENCE [LARGE SCALE GENOMIC DNA]</scope>
</reference>
<accession>A0A7T8HJ60</accession>
<name>A0A7T8HJ60_CALRO</name>
<gene>
    <name evidence="1" type="ORF">FKW44_011416</name>
</gene>
<evidence type="ECO:0000313" key="1">
    <source>
        <dbReference type="EMBL" id="QQP50415.1"/>
    </source>
</evidence>
<keyword evidence="2" id="KW-1185">Reference proteome</keyword>